<dbReference type="InterPro" id="IPR010496">
    <property type="entry name" value="AL/BT2_dom"/>
</dbReference>
<feature type="signal peptide" evidence="1">
    <location>
        <begin position="1"/>
        <end position="21"/>
    </location>
</feature>
<dbReference type="Pfam" id="PF06439">
    <property type="entry name" value="3keto-disac_hyd"/>
    <property type="match status" value="1"/>
</dbReference>
<organism evidence="3 4">
    <name type="scientific">Mariniblastus fucicola</name>
    <dbReference type="NCBI Taxonomy" id="980251"/>
    <lineage>
        <taxon>Bacteria</taxon>
        <taxon>Pseudomonadati</taxon>
        <taxon>Planctomycetota</taxon>
        <taxon>Planctomycetia</taxon>
        <taxon>Pirellulales</taxon>
        <taxon>Pirellulaceae</taxon>
        <taxon>Mariniblastus</taxon>
    </lineage>
</organism>
<protein>
    <recommendedName>
        <fullName evidence="2">3-keto-alpha-glucoside-1,2-lyase/3-keto-2-hydroxy-glucal hydratase domain-containing protein</fullName>
    </recommendedName>
</protein>
<dbReference type="Proteomes" id="UP000322214">
    <property type="component" value="Chromosome"/>
</dbReference>
<dbReference type="RefSeq" id="WP_075085832.1">
    <property type="nucleotide sequence ID" value="NZ_CP042912.1"/>
</dbReference>
<dbReference type="AlphaFoldDB" id="A0A5B9PKH4"/>
<dbReference type="OrthoDB" id="291497at2"/>
<dbReference type="GO" id="GO:0016787">
    <property type="term" value="F:hydrolase activity"/>
    <property type="evidence" value="ECO:0007669"/>
    <property type="project" value="InterPro"/>
</dbReference>
<feature type="chain" id="PRO_5022948991" description="3-keto-alpha-glucoside-1,2-lyase/3-keto-2-hydroxy-glucal hydratase domain-containing protein" evidence="1">
    <location>
        <begin position="22"/>
        <end position="246"/>
    </location>
</feature>
<evidence type="ECO:0000313" key="4">
    <source>
        <dbReference type="Proteomes" id="UP000322214"/>
    </source>
</evidence>
<name>A0A5B9PKH4_9BACT</name>
<proteinExistence type="predicted"/>
<dbReference type="EMBL" id="CP042912">
    <property type="protein sequence ID" value="QEG25206.1"/>
    <property type="molecule type" value="Genomic_DNA"/>
</dbReference>
<keyword evidence="4" id="KW-1185">Reference proteome</keyword>
<dbReference type="Gene3D" id="2.60.120.560">
    <property type="entry name" value="Exo-inulinase, domain 1"/>
    <property type="match status" value="1"/>
</dbReference>
<evidence type="ECO:0000259" key="2">
    <source>
        <dbReference type="Pfam" id="PF06439"/>
    </source>
</evidence>
<keyword evidence="1" id="KW-0732">Signal</keyword>
<gene>
    <name evidence="3" type="ORF">MFFC18_51300</name>
</gene>
<evidence type="ECO:0000313" key="3">
    <source>
        <dbReference type="EMBL" id="QEG25206.1"/>
    </source>
</evidence>
<dbReference type="STRING" id="980251.GCA_001642875_03833"/>
<sequence precursor="true">MTIRSLVFLCLLFLTQGHLHAATQWVDLVDASGPVGFADVNEKLALCGDVKLAEDSKGLTPVEGKGVIAVTSKMAFGRSNLNSTQEFGDCELQLEFLIGKGSNSGVKLQQRYEIQLYDSSHKEKPNAKECGGVYPHWVFKNGGGLKYIDEGVPPMTNAAKPAGQWQTLKIVFKAPRFDKAGEKTENAKFVYVSLNGETIQADVDLESPTGNASSPKPEVAKAPIFLQLDHGPVAFRKVRVKPLDLK</sequence>
<feature type="domain" description="3-keto-alpha-glucoside-1,2-lyase/3-keto-2-hydroxy-glucal hydratase" evidence="2">
    <location>
        <begin position="65"/>
        <end position="241"/>
    </location>
</feature>
<evidence type="ECO:0000256" key="1">
    <source>
        <dbReference type="SAM" id="SignalP"/>
    </source>
</evidence>
<accession>A0A5B9PKH4</accession>
<dbReference type="KEGG" id="mff:MFFC18_51300"/>
<reference evidence="3 4" key="1">
    <citation type="submission" date="2019-08" db="EMBL/GenBank/DDBJ databases">
        <title>Deep-cultivation of Planctomycetes and their phenomic and genomic characterization uncovers novel biology.</title>
        <authorList>
            <person name="Wiegand S."/>
            <person name="Jogler M."/>
            <person name="Boedeker C."/>
            <person name="Pinto D."/>
            <person name="Vollmers J."/>
            <person name="Rivas-Marin E."/>
            <person name="Kohn T."/>
            <person name="Peeters S.H."/>
            <person name="Heuer A."/>
            <person name="Rast P."/>
            <person name="Oberbeckmann S."/>
            <person name="Bunk B."/>
            <person name="Jeske O."/>
            <person name="Meyerdierks A."/>
            <person name="Storesund J.E."/>
            <person name="Kallscheuer N."/>
            <person name="Luecker S."/>
            <person name="Lage O.M."/>
            <person name="Pohl T."/>
            <person name="Merkel B.J."/>
            <person name="Hornburger P."/>
            <person name="Mueller R.-W."/>
            <person name="Bruemmer F."/>
            <person name="Labrenz M."/>
            <person name="Spormann A.M."/>
            <person name="Op den Camp H."/>
            <person name="Overmann J."/>
            <person name="Amann R."/>
            <person name="Jetten M.S.M."/>
            <person name="Mascher T."/>
            <person name="Medema M.H."/>
            <person name="Devos D.P."/>
            <person name="Kaster A.-K."/>
            <person name="Ovreas L."/>
            <person name="Rohde M."/>
            <person name="Galperin M.Y."/>
            <person name="Jogler C."/>
        </authorList>
    </citation>
    <scope>NUCLEOTIDE SEQUENCE [LARGE SCALE GENOMIC DNA]</scope>
    <source>
        <strain evidence="3 4">FC18</strain>
    </source>
</reference>